<evidence type="ECO:0000313" key="2">
    <source>
        <dbReference type="EMBL" id="TGZ10130.1"/>
    </source>
</evidence>
<feature type="region of interest" description="Disordered" evidence="1">
    <location>
        <begin position="1"/>
        <end position="29"/>
    </location>
</feature>
<evidence type="ECO:0000256" key="1">
    <source>
        <dbReference type="SAM" id="MobiDB-lite"/>
    </source>
</evidence>
<feature type="region of interest" description="Disordered" evidence="1">
    <location>
        <begin position="120"/>
        <end position="153"/>
    </location>
</feature>
<sequence length="153" mass="14966">MQRTLGNAATARAVGRGKRPAFRPSPPAIDERAEQGLVLPPYLMDLEAGGLSTAYGLAGHEFVRSAVAAVVGHGGGTVAGIAAELAGRPESFFGRGRAFAVEAGPGGGSAGAQGGGGYDVTVSIAPAPDDRPPTFHPAAGLGTAAPDPGGAPL</sequence>
<reference evidence="2 3" key="1">
    <citation type="submission" date="2019-04" db="EMBL/GenBank/DDBJ databases">
        <title>Streptomyces rhizosphaericola sp. nov., an actinobacterium isolated from the wheat rhizosphere.</title>
        <authorList>
            <person name="Vargas Hoyos H.A."/>
            <person name="Santos S.N."/>
            <person name="Genuario D.B."/>
            <person name="Melo I.S."/>
            <person name="Da Silva L.J."/>
            <person name="Da Silva F.S.P."/>
            <person name="Zucchi T.D."/>
        </authorList>
    </citation>
    <scope>NUCLEOTIDE SEQUENCE [LARGE SCALE GENOMIC DNA]</scope>
    <source>
        <strain evidence="2 3">1AS2c</strain>
    </source>
</reference>
<evidence type="ECO:0000313" key="3">
    <source>
        <dbReference type="Proteomes" id="UP000306274"/>
    </source>
</evidence>
<accession>A0ABY2PGC6</accession>
<organism evidence="2 3">
    <name type="scientific">Streptomyces rhizosphaericola</name>
    <dbReference type="NCBI Taxonomy" id="2564098"/>
    <lineage>
        <taxon>Bacteria</taxon>
        <taxon>Bacillati</taxon>
        <taxon>Actinomycetota</taxon>
        <taxon>Actinomycetes</taxon>
        <taxon>Kitasatosporales</taxon>
        <taxon>Streptomycetaceae</taxon>
        <taxon>Streptomyces</taxon>
    </lineage>
</organism>
<dbReference type="Proteomes" id="UP000306274">
    <property type="component" value="Unassembled WGS sequence"/>
</dbReference>
<comment type="caution">
    <text evidence="2">The sequence shown here is derived from an EMBL/GenBank/DDBJ whole genome shotgun (WGS) entry which is preliminary data.</text>
</comment>
<gene>
    <name evidence="2" type="ORF">E5Z02_11550</name>
</gene>
<protein>
    <submittedName>
        <fullName evidence="2">Uncharacterized protein</fullName>
    </submittedName>
</protein>
<proteinExistence type="predicted"/>
<keyword evidence="3" id="KW-1185">Reference proteome</keyword>
<feature type="non-terminal residue" evidence="2">
    <location>
        <position position="153"/>
    </location>
</feature>
<dbReference type="EMBL" id="SRZK01000088">
    <property type="protein sequence ID" value="TGZ10130.1"/>
    <property type="molecule type" value="Genomic_DNA"/>
</dbReference>
<name>A0ABY2PGC6_9ACTN</name>